<dbReference type="InterPro" id="IPR053905">
    <property type="entry name" value="EF-G-like_DII"/>
</dbReference>
<dbReference type="SUPFAM" id="SSF52156">
    <property type="entry name" value="Initiation factor IF2/eIF5b, domain 3"/>
    <property type="match status" value="1"/>
</dbReference>
<dbReference type="Pfam" id="PF00009">
    <property type="entry name" value="GTP_EFTU"/>
    <property type="match status" value="1"/>
</dbReference>
<evidence type="ECO:0000256" key="10">
    <source>
        <dbReference type="SAM" id="MobiDB-lite"/>
    </source>
</evidence>
<dbReference type="GO" id="GO:0003743">
    <property type="term" value="F:translation initiation factor activity"/>
    <property type="evidence" value="ECO:0007669"/>
    <property type="project" value="UniProtKB-UniRule"/>
</dbReference>
<proteinExistence type="inferred from homology"/>
<dbReference type="GO" id="GO:0003924">
    <property type="term" value="F:GTPase activity"/>
    <property type="evidence" value="ECO:0007669"/>
    <property type="project" value="UniProtKB-UniRule"/>
</dbReference>
<keyword evidence="6 8" id="KW-0648">Protein biosynthesis</keyword>
<dbReference type="PROSITE" id="PS01176">
    <property type="entry name" value="IF2"/>
    <property type="match status" value="1"/>
</dbReference>
<dbReference type="EMBL" id="CP019124">
    <property type="protein sequence ID" value="APX89864.1"/>
    <property type="molecule type" value="Genomic_DNA"/>
</dbReference>
<dbReference type="Pfam" id="PF08364">
    <property type="entry name" value="IF2_assoc"/>
    <property type="match status" value="1"/>
</dbReference>
<dbReference type="Pfam" id="PF04760">
    <property type="entry name" value="IF2_N"/>
    <property type="match status" value="1"/>
</dbReference>
<evidence type="ECO:0000256" key="1">
    <source>
        <dbReference type="ARBA" id="ARBA00007733"/>
    </source>
</evidence>
<feature type="compositionally biased region" description="Low complexity" evidence="10">
    <location>
        <begin position="44"/>
        <end position="58"/>
    </location>
</feature>
<organism evidence="11 12">
    <name type="scientific">Brevirhabdus pacifica</name>
    <dbReference type="NCBI Taxonomy" id="1267768"/>
    <lineage>
        <taxon>Bacteria</taxon>
        <taxon>Pseudomonadati</taxon>
        <taxon>Pseudomonadota</taxon>
        <taxon>Alphaproteobacteria</taxon>
        <taxon>Rhodobacterales</taxon>
        <taxon>Paracoccaceae</taxon>
        <taxon>Brevirhabdus</taxon>
    </lineage>
</organism>
<feature type="compositionally biased region" description="Basic and acidic residues" evidence="10">
    <location>
        <begin position="87"/>
        <end position="148"/>
    </location>
</feature>
<keyword evidence="12" id="KW-1185">Reference proteome</keyword>
<dbReference type="InterPro" id="IPR009000">
    <property type="entry name" value="Transl_B-barrel_sf"/>
</dbReference>
<dbReference type="InterPro" id="IPR000178">
    <property type="entry name" value="TF_IF2_bacterial-like"/>
</dbReference>
<dbReference type="Proteomes" id="UP000187266">
    <property type="component" value="Chromosome"/>
</dbReference>
<keyword evidence="7 8" id="KW-0342">GTP-binding</keyword>
<comment type="caution">
    <text evidence="8">Lacks conserved residue(s) required for the propagation of feature annotation.</text>
</comment>
<sequence>MSDQDGKKTLGLRGGPRSGQVKQSFSHGRTKNVVVETKRKRVVVPKPGASGKAAGAASNRGGDASKRPAGITDAEMERRLKALQAAKAREAEEAERREREERERAEDRERRRAEAEAKEREEREREERARQKAEEDERKQREAEEAKQRAAQPAPQERAEPQADAGPAGPRGGLKPAATPRKTERDDRPKREAKGAGDRRRSGKLTLNQALSGGEGGRQRSMAAMKRKQERARQKAMGQNVEREKVVRNVNLPEAITVQELANRMAERVADVVKSLMTSGIMATQNQTIDADTAELIIEEFGHKVVRVSDADVEQVIDTIDDKPEDLRNRPPVITVMGHVDHGKTSLLDAIRNAKVVAGEAGGITQHIGAYQVQAADGQILTFLDTPGHAAFTSMRARGAQVTDIVVLVVAADDAVMPQTVEAIHHAKAAGVPMIVAINKIDRHEANPDKVRTDLLQHEVVVEKMSGDVQDVEVSAIKGTGLDELLEAIALQAEILELKANPDRAASGAVIEAQLDVGRGPVATVLVQNGTLRRGDIFVVGEQYGKVRALINDKGERVDEAGPSVPVEVLGLNGTPEAGDVLNVVETEAQAREIAEYREKAAKEKRAAAGAATTLEQLMAKAKDDENVSEMPILVKADVQGSAEAIVQAMEKIGNEEVRVRVLHSGVGAITESDIGLAEASGAPVFGFNVRANASARNSANQKGVEIRYYSVIYDLVDDVKAAASGLLSAEVRENFIGYAEIKDVFKVSNVGKVAGCLVTEGVARRSAGVRLLRDNVVIHEGTLKTLKRFKDEVAEVQSGQECGMAFENYDDIRAGDVIEIFEREEVERTLS</sequence>
<keyword evidence="3 8" id="KW-0963">Cytoplasm</keyword>
<dbReference type="InterPro" id="IPR013575">
    <property type="entry name" value="IF2_assoc_dom_bac"/>
</dbReference>
<evidence type="ECO:0000256" key="5">
    <source>
        <dbReference type="ARBA" id="ARBA00022741"/>
    </source>
</evidence>
<evidence type="ECO:0000256" key="6">
    <source>
        <dbReference type="ARBA" id="ARBA00022917"/>
    </source>
</evidence>
<comment type="similarity">
    <text evidence="1 8 9">Belongs to the TRAFAC class translation factor GTPase superfamily. Classic translation factor GTPase family. IF-2 subfamily.</text>
</comment>
<evidence type="ECO:0000256" key="8">
    <source>
        <dbReference type="HAMAP-Rule" id="MF_00100"/>
    </source>
</evidence>
<dbReference type="NCBIfam" id="TIGR00231">
    <property type="entry name" value="small_GTP"/>
    <property type="match status" value="1"/>
</dbReference>
<dbReference type="GO" id="GO:0005525">
    <property type="term" value="F:GTP binding"/>
    <property type="evidence" value="ECO:0007669"/>
    <property type="project" value="UniProtKB-KW"/>
</dbReference>
<dbReference type="FunFam" id="3.40.50.300:FF:000019">
    <property type="entry name" value="Translation initiation factor IF-2"/>
    <property type="match status" value="1"/>
</dbReference>
<keyword evidence="5 8" id="KW-0547">Nucleotide-binding</keyword>
<reference evidence="11 12" key="1">
    <citation type="submission" date="2017-01" db="EMBL/GenBank/DDBJ databases">
        <title>Genomic analysis of Xuhuaishuia manganoxidans DY6-4.</title>
        <authorList>
            <person name="Wang X."/>
        </authorList>
    </citation>
    <scope>NUCLEOTIDE SEQUENCE [LARGE SCALE GENOMIC DNA]</scope>
    <source>
        <strain evidence="11 12">DY6-4</strain>
    </source>
</reference>
<dbReference type="NCBIfam" id="TIGR00487">
    <property type="entry name" value="IF-2"/>
    <property type="match status" value="1"/>
</dbReference>
<accession>A0A1U7DIP6</accession>
<dbReference type="PROSITE" id="PS51722">
    <property type="entry name" value="G_TR_2"/>
    <property type="match status" value="1"/>
</dbReference>
<dbReference type="RefSeq" id="WP_076979885.1">
    <property type="nucleotide sequence ID" value="NZ_CP019124.1"/>
</dbReference>
<evidence type="ECO:0000256" key="2">
    <source>
        <dbReference type="ARBA" id="ARBA00020675"/>
    </source>
</evidence>
<dbReference type="Gene3D" id="2.40.30.10">
    <property type="entry name" value="Translation factors"/>
    <property type="match status" value="2"/>
</dbReference>
<dbReference type="InterPro" id="IPR000795">
    <property type="entry name" value="T_Tr_GTP-bd_dom"/>
</dbReference>
<dbReference type="PANTHER" id="PTHR43381">
    <property type="entry name" value="TRANSLATION INITIATION FACTOR IF-2-RELATED"/>
    <property type="match status" value="1"/>
</dbReference>
<evidence type="ECO:0000313" key="12">
    <source>
        <dbReference type="Proteomes" id="UP000187266"/>
    </source>
</evidence>
<dbReference type="CDD" id="cd03702">
    <property type="entry name" value="IF2_mtIF2_II"/>
    <property type="match status" value="1"/>
</dbReference>
<dbReference type="PANTHER" id="PTHR43381:SF5">
    <property type="entry name" value="TR-TYPE G DOMAIN-CONTAINING PROTEIN"/>
    <property type="match status" value="1"/>
</dbReference>
<feature type="binding site" evidence="8">
    <location>
        <begin position="338"/>
        <end position="345"/>
    </location>
    <ligand>
        <name>GTP</name>
        <dbReference type="ChEBI" id="CHEBI:37565"/>
    </ligand>
</feature>
<dbReference type="FunFam" id="2.40.30.10:FF:000007">
    <property type="entry name" value="Translation initiation factor IF-2"/>
    <property type="match status" value="1"/>
</dbReference>
<dbReference type="STRING" id="1267768.BV394_09160"/>
<dbReference type="CDD" id="cd01887">
    <property type="entry name" value="IF2_eIF5B"/>
    <property type="match status" value="1"/>
</dbReference>
<dbReference type="InterPro" id="IPR023115">
    <property type="entry name" value="TIF_IF2_dom3"/>
</dbReference>
<dbReference type="Pfam" id="PF22042">
    <property type="entry name" value="EF-G_D2"/>
    <property type="match status" value="1"/>
</dbReference>
<evidence type="ECO:0000256" key="4">
    <source>
        <dbReference type="ARBA" id="ARBA00022540"/>
    </source>
</evidence>
<feature type="compositionally biased region" description="Basic and acidic residues" evidence="10">
    <location>
        <begin position="181"/>
        <end position="200"/>
    </location>
</feature>
<name>A0A1U7DIP6_9RHOB</name>
<dbReference type="InterPro" id="IPR036925">
    <property type="entry name" value="TIF_IF2_dom3_sf"/>
</dbReference>
<protein>
    <recommendedName>
        <fullName evidence="2 8">Translation initiation factor IF-2</fullName>
    </recommendedName>
</protein>
<dbReference type="FunFam" id="2.40.30.10:FF:000008">
    <property type="entry name" value="Translation initiation factor IF-2"/>
    <property type="match status" value="1"/>
</dbReference>
<dbReference type="AlphaFoldDB" id="A0A1U7DIP6"/>
<dbReference type="CDD" id="cd03692">
    <property type="entry name" value="mtIF2_IVc"/>
    <property type="match status" value="1"/>
</dbReference>
<gene>
    <name evidence="8" type="primary">infB</name>
    <name evidence="11" type="ORF">BV394_09160</name>
</gene>
<dbReference type="OrthoDB" id="9811804at2"/>
<keyword evidence="4 8" id="KW-0396">Initiation factor</keyword>
<accession>A0A2M9DB21</accession>
<evidence type="ECO:0000313" key="11">
    <source>
        <dbReference type="EMBL" id="APX89864.1"/>
    </source>
</evidence>
<feature type="region of interest" description="Disordered" evidence="10">
    <location>
        <begin position="1"/>
        <end position="240"/>
    </location>
</feature>
<comment type="subcellular location">
    <subcellularLocation>
        <location evidence="8">Cytoplasm</location>
    </subcellularLocation>
</comment>
<dbReference type="InterPro" id="IPR006847">
    <property type="entry name" value="IF2_N"/>
</dbReference>
<dbReference type="InterPro" id="IPR027417">
    <property type="entry name" value="P-loop_NTPase"/>
</dbReference>
<dbReference type="InterPro" id="IPR015760">
    <property type="entry name" value="TIF_IF2"/>
</dbReference>
<evidence type="ECO:0000256" key="7">
    <source>
        <dbReference type="ARBA" id="ARBA00023134"/>
    </source>
</evidence>
<dbReference type="HAMAP" id="MF_00100_B">
    <property type="entry name" value="IF_2_B"/>
    <property type="match status" value="1"/>
</dbReference>
<comment type="function">
    <text evidence="8 9">One of the essential components for the initiation of protein synthesis. Protects formylmethionyl-tRNA from spontaneous hydrolysis and promotes its binding to the 30S ribosomal subunits. Also involved in the hydrolysis of GTP during the formation of the 70S ribosomal complex.</text>
</comment>
<evidence type="ECO:0000256" key="9">
    <source>
        <dbReference type="RuleBase" id="RU000644"/>
    </source>
</evidence>
<dbReference type="Pfam" id="PF11987">
    <property type="entry name" value="IF-2"/>
    <property type="match status" value="1"/>
</dbReference>
<dbReference type="FunFam" id="3.40.50.10050:FF:000001">
    <property type="entry name" value="Translation initiation factor IF-2"/>
    <property type="match status" value="1"/>
</dbReference>
<dbReference type="Gene3D" id="3.40.50.10050">
    <property type="entry name" value="Translation initiation factor IF- 2, domain 3"/>
    <property type="match status" value="1"/>
</dbReference>
<dbReference type="GO" id="GO:0005829">
    <property type="term" value="C:cytosol"/>
    <property type="evidence" value="ECO:0007669"/>
    <property type="project" value="TreeGrafter"/>
</dbReference>
<dbReference type="SUPFAM" id="SSF52540">
    <property type="entry name" value="P-loop containing nucleoside triphosphate hydrolases"/>
    <property type="match status" value="1"/>
</dbReference>
<feature type="binding site" evidence="8">
    <location>
        <begin position="385"/>
        <end position="389"/>
    </location>
    <ligand>
        <name>GTP</name>
        <dbReference type="ChEBI" id="CHEBI:37565"/>
    </ligand>
</feature>
<feature type="binding site" evidence="8">
    <location>
        <begin position="439"/>
        <end position="442"/>
    </location>
    <ligand>
        <name>GTP</name>
        <dbReference type="ChEBI" id="CHEBI:37565"/>
    </ligand>
</feature>
<dbReference type="Gene3D" id="3.40.50.300">
    <property type="entry name" value="P-loop containing nucleotide triphosphate hydrolases"/>
    <property type="match status" value="1"/>
</dbReference>
<dbReference type="InterPro" id="IPR044145">
    <property type="entry name" value="IF2_II"/>
</dbReference>
<dbReference type="SUPFAM" id="SSF50447">
    <property type="entry name" value="Translation proteins"/>
    <property type="match status" value="2"/>
</dbReference>
<evidence type="ECO:0000256" key="3">
    <source>
        <dbReference type="ARBA" id="ARBA00022490"/>
    </source>
</evidence>
<dbReference type="InterPro" id="IPR005225">
    <property type="entry name" value="Small_GTP-bd"/>
</dbReference>